<dbReference type="InterPro" id="IPR007763">
    <property type="entry name" value="NDUFA12"/>
</dbReference>
<feature type="region of interest" description="Disordered" evidence="2">
    <location>
        <begin position="173"/>
        <end position="203"/>
    </location>
</feature>
<protein>
    <recommendedName>
        <fullName evidence="5">NADH dehydrogenase [ubiquinone] 1 alpha subcomplex subunit</fullName>
    </recommendedName>
</protein>
<dbReference type="Pfam" id="PF05071">
    <property type="entry name" value="NDUFA12"/>
    <property type="match status" value="1"/>
</dbReference>
<evidence type="ECO:0000256" key="1">
    <source>
        <dbReference type="ARBA" id="ARBA00007355"/>
    </source>
</evidence>
<dbReference type="Proteomes" id="UP000800235">
    <property type="component" value="Unassembled WGS sequence"/>
</dbReference>
<reference evidence="3" key="1">
    <citation type="journal article" date="2020" name="Stud. Mycol.">
        <title>101 Dothideomycetes genomes: a test case for predicting lifestyles and emergence of pathogens.</title>
        <authorList>
            <person name="Haridas S."/>
            <person name="Albert R."/>
            <person name="Binder M."/>
            <person name="Bloem J."/>
            <person name="Labutti K."/>
            <person name="Salamov A."/>
            <person name="Andreopoulos B."/>
            <person name="Baker S."/>
            <person name="Barry K."/>
            <person name="Bills G."/>
            <person name="Bluhm B."/>
            <person name="Cannon C."/>
            <person name="Castanera R."/>
            <person name="Culley D."/>
            <person name="Daum C."/>
            <person name="Ezra D."/>
            <person name="Gonzalez J."/>
            <person name="Henrissat B."/>
            <person name="Kuo A."/>
            <person name="Liang C."/>
            <person name="Lipzen A."/>
            <person name="Lutzoni F."/>
            <person name="Magnuson J."/>
            <person name="Mondo S."/>
            <person name="Nolan M."/>
            <person name="Ohm R."/>
            <person name="Pangilinan J."/>
            <person name="Park H.-J."/>
            <person name="Ramirez L."/>
            <person name="Alfaro M."/>
            <person name="Sun H."/>
            <person name="Tritt A."/>
            <person name="Yoshinaga Y."/>
            <person name="Zwiers L.-H."/>
            <person name="Turgeon B."/>
            <person name="Goodwin S."/>
            <person name="Spatafora J."/>
            <person name="Crous P."/>
            <person name="Grigoriev I."/>
        </authorList>
    </citation>
    <scope>NUCLEOTIDE SEQUENCE</scope>
    <source>
        <strain evidence="3">CBS 130266</strain>
    </source>
</reference>
<dbReference type="GO" id="GO:0032981">
    <property type="term" value="P:mitochondrial respiratory chain complex I assembly"/>
    <property type="evidence" value="ECO:0007669"/>
    <property type="project" value="TreeGrafter"/>
</dbReference>
<dbReference type="GO" id="GO:0005739">
    <property type="term" value="C:mitochondrion"/>
    <property type="evidence" value="ECO:0007669"/>
    <property type="project" value="TreeGrafter"/>
</dbReference>
<dbReference type="InterPro" id="IPR052618">
    <property type="entry name" value="ComplexI_NDUFA12"/>
</dbReference>
<dbReference type="OrthoDB" id="10255576at2759"/>
<feature type="compositionally biased region" description="Basic and acidic residues" evidence="2">
    <location>
        <begin position="180"/>
        <end position="191"/>
    </location>
</feature>
<accession>A0A9P4NLD5</accession>
<comment type="caution">
    <text evidence="3">The sequence shown here is derived from an EMBL/GenBank/DDBJ whole genome shotgun (WGS) entry which is preliminary data.</text>
</comment>
<organism evidence="3 4">
    <name type="scientific">Tothia fuscella</name>
    <dbReference type="NCBI Taxonomy" id="1048955"/>
    <lineage>
        <taxon>Eukaryota</taxon>
        <taxon>Fungi</taxon>
        <taxon>Dikarya</taxon>
        <taxon>Ascomycota</taxon>
        <taxon>Pezizomycotina</taxon>
        <taxon>Dothideomycetes</taxon>
        <taxon>Pleosporomycetidae</taxon>
        <taxon>Venturiales</taxon>
        <taxon>Cylindrosympodiaceae</taxon>
        <taxon>Tothia</taxon>
    </lineage>
</organism>
<evidence type="ECO:0008006" key="5">
    <source>
        <dbReference type="Google" id="ProtNLM"/>
    </source>
</evidence>
<name>A0A9P4NLD5_9PEZI</name>
<evidence type="ECO:0000313" key="4">
    <source>
        <dbReference type="Proteomes" id="UP000800235"/>
    </source>
</evidence>
<sequence length="203" mass="23316">MSAGPSSVKKAWWKWKALRFPWRRKWLVGFDLTGNTFWEFRDQIAIGRMRRIVHYANEVHYADVKVAPQWMQWLRHTRSEPPSINEQQLDEIRQVQLKELAAAADARWASKASAIHGPSKNNPLIAGRLNGGEGSQIQVFKNAVVKPVKLPTPKVEPQLSEQILELKEQSLEDVPASPWKEIKTGKGKEQQPEAWTPKLAKRR</sequence>
<dbReference type="EMBL" id="MU007064">
    <property type="protein sequence ID" value="KAF2426454.1"/>
    <property type="molecule type" value="Genomic_DNA"/>
</dbReference>
<comment type="similarity">
    <text evidence="1">Belongs to the complex I NDUFA12 subunit family.</text>
</comment>
<keyword evidence="4" id="KW-1185">Reference proteome</keyword>
<dbReference type="PANTHER" id="PTHR32470">
    <property type="entry name" value="ADH DEHYDROGENASE [UBIQUINONE] 1 ALPHA SUBCOMPLEX ASSEMBLY FACTOR 2"/>
    <property type="match status" value="1"/>
</dbReference>
<dbReference type="AlphaFoldDB" id="A0A9P4NLD5"/>
<dbReference type="GO" id="GO:0045271">
    <property type="term" value="C:respiratory chain complex I"/>
    <property type="evidence" value="ECO:0007669"/>
    <property type="project" value="InterPro"/>
</dbReference>
<proteinExistence type="inferred from homology"/>
<evidence type="ECO:0000313" key="3">
    <source>
        <dbReference type="EMBL" id="KAF2426454.1"/>
    </source>
</evidence>
<evidence type="ECO:0000256" key="2">
    <source>
        <dbReference type="SAM" id="MobiDB-lite"/>
    </source>
</evidence>
<gene>
    <name evidence="3" type="ORF">EJ08DRAFT_651721</name>
</gene>
<dbReference type="PANTHER" id="PTHR32470:SF2">
    <property type="entry name" value="NADH DEHYDROGENASE [UBIQUINONE] 1 ALPHA SUBCOMPLEX ASSEMBLY FACTOR 2"/>
    <property type="match status" value="1"/>
</dbReference>